<proteinExistence type="predicted"/>
<dbReference type="EMBL" id="ML143432">
    <property type="protein sequence ID" value="TBU27426.1"/>
    <property type="molecule type" value="Genomic_DNA"/>
</dbReference>
<dbReference type="Proteomes" id="UP000292957">
    <property type="component" value="Unassembled WGS sequence"/>
</dbReference>
<feature type="transmembrane region" description="Helical" evidence="1">
    <location>
        <begin position="99"/>
        <end position="122"/>
    </location>
</feature>
<organism evidence="2">
    <name type="scientific">Dichomitus squalens</name>
    <dbReference type="NCBI Taxonomy" id="114155"/>
    <lineage>
        <taxon>Eukaryota</taxon>
        <taxon>Fungi</taxon>
        <taxon>Dikarya</taxon>
        <taxon>Basidiomycota</taxon>
        <taxon>Agaricomycotina</taxon>
        <taxon>Agaricomycetes</taxon>
        <taxon>Polyporales</taxon>
        <taxon>Polyporaceae</taxon>
        <taxon>Dichomitus</taxon>
    </lineage>
</organism>
<keyword evidence="1" id="KW-0472">Membrane</keyword>
<keyword evidence="1" id="KW-1133">Transmembrane helix</keyword>
<name>A0A4Q9MMZ8_9APHY</name>
<feature type="transmembrane region" description="Helical" evidence="1">
    <location>
        <begin position="53"/>
        <end position="70"/>
    </location>
</feature>
<feature type="transmembrane region" description="Helical" evidence="1">
    <location>
        <begin position="12"/>
        <end position="32"/>
    </location>
</feature>
<protein>
    <submittedName>
        <fullName evidence="2">Uncharacterized protein</fullName>
    </submittedName>
</protein>
<accession>A0A4Q9MMZ8</accession>
<feature type="transmembrane region" description="Helical" evidence="1">
    <location>
        <begin position="171"/>
        <end position="195"/>
    </location>
</feature>
<sequence>MPDYNSIFQNCFYVGNNFNAILYGVELVLYFASMKIIRNRWNVKQDRRSNTTFLILSTSLLLMITIYLFAQNFFGQEMWIIHEGYPGGSGQYFADNAAVWYQTFGSASSVVMNVTSDAFLIYRTYVVWADWRVIIFPSILYFATAALGIMTCYFSGRPNADFFVGTATHIALAYSTVGIGMNVTCSTMICARILWVSRRMEATLGRQVSKTYTGAASIIIESMLPYTLFGVAYVGTLGSNSPVAILFLSLYVMFTCVSPQMIILRVLMGRGWTRDWETASTTMRFPGRTGPRASHWTRSGDTIEDTAAVDLTNLSKASQSRSEIDALAYKKV</sequence>
<reference evidence="2" key="1">
    <citation type="submission" date="2019-01" db="EMBL/GenBank/DDBJ databases">
        <title>Draft genome sequences of three monokaryotic isolates of the white-rot basidiomycete fungus Dichomitus squalens.</title>
        <authorList>
            <consortium name="DOE Joint Genome Institute"/>
            <person name="Lopez S.C."/>
            <person name="Andreopoulos B."/>
            <person name="Pangilinan J."/>
            <person name="Lipzen A."/>
            <person name="Riley R."/>
            <person name="Ahrendt S."/>
            <person name="Ng V."/>
            <person name="Barry K."/>
            <person name="Daum C."/>
            <person name="Grigoriev I.V."/>
            <person name="Hilden K.S."/>
            <person name="Makela M.R."/>
            <person name="de Vries R.P."/>
        </authorList>
    </citation>
    <scope>NUCLEOTIDE SEQUENCE [LARGE SCALE GENOMIC DNA]</scope>
    <source>
        <strain evidence="2">OM18370.1</strain>
    </source>
</reference>
<feature type="transmembrane region" description="Helical" evidence="1">
    <location>
        <begin position="215"/>
        <end position="237"/>
    </location>
</feature>
<keyword evidence="1" id="KW-0812">Transmembrane</keyword>
<dbReference type="AlphaFoldDB" id="A0A4Q9MMZ8"/>
<evidence type="ECO:0000256" key="1">
    <source>
        <dbReference type="SAM" id="Phobius"/>
    </source>
</evidence>
<dbReference type="OrthoDB" id="2796825at2759"/>
<gene>
    <name evidence="2" type="ORF">BD311DRAFT_866088</name>
</gene>
<feature type="transmembrane region" description="Helical" evidence="1">
    <location>
        <begin position="243"/>
        <end position="264"/>
    </location>
</feature>
<evidence type="ECO:0000313" key="2">
    <source>
        <dbReference type="EMBL" id="TBU27426.1"/>
    </source>
</evidence>
<feature type="transmembrane region" description="Helical" evidence="1">
    <location>
        <begin position="134"/>
        <end position="156"/>
    </location>
</feature>